<evidence type="ECO:0000313" key="1">
    <source>
        <dbReference type="EMBL" id="QDC43080.1"/>
    </source>
</evidence>
<sequence>MTYCVGILLEQGLVLASDTRTNAGVDQVAISPKMHVFEVPGDRMIVLLTAGNLAITQSVVNLCREQLKSAEPHAHLHNVQSLFEAASVVGAAMRTVHQRDGKALKDHSIDFSASILVAGQIKGEKPRLFNVYAAGNFIEATPDTPYLQIGETKYGKPIIDRVIKHQTNVTDAVKCVLISFDSTIRSNISVALPIDLMIYRTDSFTADCRQRLTEDDPYYARIRKGWGEGLKSVFSSLPNPEWCAS</sequence>
<name>A0A5B8CPK5_9PROT</name>
<dbReference type="CDD" id="cd03765">
    <property type="entry name" value="proteasome_beta_bacterial"/>
    <property type="match status" value="1"/>
</dbReference>
<dbReference type="AlphaFoldDB" id="A0A5B8CPK5"/>
<evidence type="ECO:0000313" key="2">
    <source>
        <dbReference type="Proteomes" id="UP000311008"/>
    </source>
</evidence>
<dbReference type="Pfam" id="PF00227">
    <property type="entry name" value="Proteasome"/>
    <property type="match status" value="1"/>
</dbReference>
<keyword evidence="2" id="KW-1185">Reference proteome</keyword>
<dbReference type="Proteomes" id="UP000311008">
    <property type="component" value="Chromosome"/>
</dbReference>
<dbReference type="OrthoDB" id="9786336at2"/>
<dbReference type="InterPro" id="IPR001353">
    <property type="entry name" value="Proteasome_sua/b"/>
</dbReference>
<dbReference type="EMBL" id="CP040946">
    <property type="protein sequence ID" value="QDC43080.1"/>
    <property type="molecule type" value="Genomic_DNA"/>
</dbReference>
<dbReference type="KEGG" id="mmec:FIU01_00095"/>
<dbReference type="GO" id="GO:0051603">
    <property type="term" value="P:proteolysis involved in protein catabolic process"/>
    <property type="evidence" value="ECO:0007669"/>
    <property type="project" value="InterPro"/>
</dbReference>
<organism evidence="1 2">
    <name type="scientific">Methylophilus medardicus</name>
    <dbReference type="NCBI Taxonomy" id="2588534"/>
    <lineage>
        <taxon>Bacteria</taxon>
        <taxon>Pseudomonadati</taxon>
        <taxon>Pseudomonadota</taxon>
        <taxon>Betaproteobacteria</taxon>
        <taxon>Nitrosomonadales</taxon>
        <taxon>Methylophilaceae</taxon>
        <taxon>Methylophilus</taxon>
    </lineage>
</organism>
<dbReference type="GO" id="GO:0005839">
    <property type="term" value="C:proteasome core complex"/>
    <property type="evidence" value="ECO:0007669"/>
    <property type="project" value="InterPro"/>
</dbReference>
<protein>
    <submittedName>
        <fullName evidence="1">Peptidase</fullName>
    </submittedName>
</protein>
<accession>A0A5B8CPK5</accession>
<dbReference type="InterPro" id="IPR029055">
    <property type="entry name" value="Ntn_hydrolases_N"/>
</dbReference>
<gene>
    <name evidence="1" type="ORF">FIU01_00095</name>
</gene>
<dbReference type="Gene3D" id="3.60.20.10">
    <property type="entry name" value="Glutamine Phosphoribosylpyrophosphate, subunit 1, domain 1"/>
    <property type="match status" value="1"/>
</dbReference>
<dbReference type="PIRSF" id="PIRSF009120">
    <property type="entry name" value="UCP009120_prtse"/>
    <property type="match status" value="1"/>
</dbReference>
<reference evidence="2" key="1">
    <citation type="journal article" date="2019" name="ISME J.">
        <title>Evolution in action: habitat transition from sediment to the pelagial leads to genome streamlining in Methylophilaceae.</title>
        <authorList>
            <person name="Salcher M."/>
            <person name="Schaefle D."/>
            <person name="Kaspar M."/>
            <person name="Neuenschwander S.M."/>
            <person name="Ghai R."/>
        </authorList>
    </citation>
    <scope>NUCLEOTIDE SEQUENCE [LARGE SCALE GENOMIC DNA]</scope>
    <source>
        <strain evidence="2">MMS-M-51</strain>
    </source>
</reference>
<dbReference type="RefSeq" id="WP_140001796.1">
    <property type="nucleotide sequence ID" value="NZ_CP040946.1"/>
</dbReference>
<proteinExistence type="predicted"/>
<dbReference type="SUPFAM" id="SSF56235">
    <property type="entry name" value="N-terminal nucleophile aminohydrolases (Ntn hydrolases)"/>
    <property type="match status" value="1"/>
</dbReference>
<dbReference type="InterPro" id="IPR016545">
    <property type="entry name" value="UCP009120_prtse"/>
</dbReference>